<keyword evidence="2" id="KW-0695">RNA-directed DNA polymerase</keyword>
<protein>
    <submittedName>
        <fullName evidence="2">Reverse transcriptase domain-containing protein</fullName>
    </submittedName>
</protein>
<feature type="region of interest" description="Disordered" evidence="1">
    <location>
        <begin position="1"/>
        <end position="26"/>
    </location>
</feature>
<proteinExistence type="predicted"/>
<dbReference type="GO" id="GO:0003964">
    <property type="term" value="F:RNA-directed DNA polymerase activity"/>
    <property type="evidence" value="ECO:0007669"/>
    <property type="project" value="UniProtKB-KW"/>
</dbReference>
<evidence type="ECO:0000256" key="1">
    <source>
        <dbReference type="SAM" id="MobiDB-lite"/>
    </source>
</evidence>
<reference evidence="2" key="2">
    <citation type="submission" date="2022-01" db="EMBL/GenBank/DDBJ databases">
        <authorList>
            <person name="Yamashiro T."/>
            <person name="Shiraishi A."/>
            <person name="Satake H."/>
            <person name="Nakayama K."/>
        </authorList>
    </citation>
    <scope>NUCLEOTIDE SEQUENCE</scope>
</reference>
<accession>A0ABQ5J3G5</accession>
<reference evidence="2" key="1">
    <citation type="journal article" date="2022" name="Int. J. Mol. Sci.">
        <title>Draft Genome of Tanacetum Coccineum: Genomic Comparison of Closely Related Tanacetum-Family Plants.</title>
        <authorList>
            <person name="Yamashiro T."/>
            <person name="Shiraishi A."/>
            <person name="Nakayama K."/>
            <person name="Satake H."/>
        </authorList>
    </citation>
    <scope>NUCLEOTIDE SEQUENCE</scope>
</reference>
<dbReference type="PANTHER" id="PTHR33067:SF31">
    <property type="entry name" value="RNA-DIRECTED DNA POLYMERASE"/>
    <property type="match status" value="1"/>
</dbReference>
<dbReference type="EMBL" id="BQNB010021497">
    <property type="protein sequence ID" value="GJU07014.1"/>
    <property type="molecule type" value="Genomic_DNA"/>
</dbReference>
<evidence type="ECO:0000313" key="2">
    <source>
        <dbReference type="EMBL" id="GJU07014.1"/>
    </source>
</evidence>
<evidence type="ECO:0000313" key="3">
    <source>
        <dbReference type="Proteomes" id="UP001151760"/>
    </source>
</evidence>
<dbReference type="Gene3D" id="2.40.70.10">
    <property type="entry name" value="Acid Proteases"/>
    <property type="match status" value="1"/>
</dbReference>
<keyword evidence="3" id="KW-1185">Reference proteome</keyword>
<dbReference type="PANTHER" id="PTHR33067">
    <property type="entry name" value="RNA-DIRECTED DNA POLYMERASE-RELATED"/>
    <property type="match status" value="1"/>
</dbReference>
<comment type="caution">
    <text evidence="2">The sequence shown here is derived from an EMBL/GenBank/DDBJ whole genome shotgun (WGS) entry which is preliminary data.</text>
</comment>
<dbReference type="CDD" id="cd00303">
    <property type="entry name" value="retropepsin_like"/>
    <property type="match status" value="1"/>
</dbReference>
<keyword evidence="2" id="KW-0808">Transferase</keyword>
<dbReference type="Proteomes" id="UP001151760">
    <property type="component" value="Unassembled WGS sequence"/>
</dbReference>
<sequence length="756" mass="86832">MAETMEQYMSKTRTDYGSGDARPKINNKGQFELKGQFLKELRENTFRSSDNKDANEHIEKVLEIVDLFHVPNITVDQLMLRVFLISLTGAASHWLRNEPTEPDETLYQAWERFKELLMKCPQHYLTEMQEVILFYNGLDVPTRQILDSRGAIPTKTAADAKTAIQEMAEYSQKWHNGTSRGRSTKTSDGLAAIQAQLNNLGREIKKVNEKVYAAQVGCEQCKGPHYTKDCPQKEEGKTLEEAYYTQFGGPFQGGGYRATAPGYYQRNNANPSYQERRQSMEDTLSKFMSESAKRHEENSNLIKEIRALIDAAIRNQGASIKTLEIQIGQMSKVLQERGFGSLPSSTEPERPRASVSVMPLLTYLNLGLGELAHTRLRVELADRTVKYPKGIAENVLVGIGKFTFPVDFIILDMPEDIKVPLILRRPFLSTARAKIDVYKRKITLRVREEKIIFKSVKPASSLIKKVYMLSLRERMELDLEARLMGETLVLNRSLDPFLEDYIELNDLIEPFELRRNQGDDLMPTIEEGEVIKEFRTRDEDLDIGIDDYPSYCDDDKKIHIDCAHNLKFSCMIGFKFIHANFFPLLYDNIMSRKFHNSIMQNKMVYKGDNVVGALMNVPIFVETFSVMTDFAVLEDMDAYRDDGMGDVIFGEPFLREVGIKTKWFKGIITLYNGDDEITYQMVRSHPRFKNHTNEQCNKIPPLLKESEKAVKNRISHAYQKLKGFYKGVLNLGPDYIRAANMEEWLTRGHISVHEKE</sequence>
<organism evidence="2 3">
    <name type="scientific">Tanacetum coccineum</name>
    <dbReference type="NCBI Taxonomy" id="301880"/>
    <lineage>
        <taxon>Eukaryota</taxon>
        <taxon>Viridiplantae</taxon>
        <taxon>Streptophyta</taxon>
        <taxon>Embryophyta</taxon>
        <taxon>Tracheophyta</taxon>
        <taxon>Spermatophyta</taxon>
        <taxon>Magnoliopsida</taxon>
        <taxon>eudicotyledons</taxon>
        <taxon>Gunneridae</taxon>
        <taxon>Pentapetalae</taxon>
        <taxon>asterids</taxon>
        <taxon>campanulids</taxon>
        <taxon>Asterales</taxon>
        <taxon>Asteraceae</taxon>
        <taxon>Asteroideae</taxon>
        <taxon>Anthemideae</taxon>
        <taxon>Anthemidinae</taxon>
        <taxon>Tanacetum</taxon>
    </lineage>
</organism>
<name>A0ABQ5J3G5_9ASTR</name>
<keyword evidence="2" id="KW-0548">Nucleotidyltransferase</keyword>
<dbReference type="InterPro" id="IPR021109">
    <property type="entry name" value="Peptidase_aspartic_dom_sf"/>
</dbReference>
<gene>
    <name evidence="2" type="ORF">Tco_1123444</name>
</gene>